<evidence type="ECO:0000313" key="4">
    <source>
        <dbReference type="EMBL" id="MBB6182831.1"/>
    </source>
</evidence>
<dbReference type="Gene3D" id="3.40.50.1820">
    <property type="entry name" value="alpha/beta hydrolase"/>
    <property type="match status" value="1"/>
</dbReference>
<dbReference type="AlphaFoldDB" id="A0A841KJM6"/>
<dbReference type="Proteomes" id="UP000560000">
    <property type="component" value="Unassembled WGS sequence"/>
</dbReference>
<evidence type="ECO:0000256" key="1">
    <source>
        <dbReference type="ARBA" id="ARBA00022801"/>
    </source>
</evidence>
<dbReference type="GO" id="GO:0016787">
    <property type="term" value="F:hydrolase activity"/>
    <property type="evidence" value="ECO:0007669"/>
    <property type="project" value="UniProtKB-KW"/>
</dbReference>
<name>A0A841KJM6_9GAMM</name>
<evidence type="ECO:0000256" key="2">
    <source>
        <dbReference type="SAM" id="SignalP"/>
    </source>
</evidence>
<accession>A0A841KJM6</accession>
<sequence length="311" mass="33459">MGSRSRVHRIAPWFAATLAIVIAMTTAASASSSCLQAHATSPVVQRDLAYGPQPGQRLDVYRPRHARHAPILLMVHGGGWRRGDKAMRAFVDGKVAHWTAAGAIVVSTNYRMQAPIDPQREAEDVARALAYVQREARAWGGDPHRIVLLGHSAGAHLVVLLSAAPDIAEAQGAKPWAGTVALDSAAYDLVTLMRAPHLRLYDRAFGKDPALWRAMSPTLRLHRTTPPMLLVCSTRRSISCAQTRAFAQRAAALGSRVHVLPVDLTHRALNRDLGGDNGYTGQVDAAMRSLGLPVAACAVAPPDSANQVRNR</sequence>
<feature type="chain" id="PRO_5032510208" evidence="2">
    <location>
        <begin position="31"/>
        <end position="311"/>
    </location>
</feature>
<keyword evidence="2" id="KW-0732">Signal</keyword>
<feature type="domain" description="BD-FAE-like" evidence="3">
    <location>
        <begin position="58"/>
        <end position="246"/>
    </location>
</feature>
<gene>
    <name evidence="4" type="ORF">HNQ86_000176</name>
</gene>
<comment type="caution">
    <text evidence="4">The sequence shown here is derived from an EMBL/GenBank/DDBJ whole genome shotgun (WGS) entry which is preliminary data.</text>
</comment>
<dbReference type="InterPro" id="IPR029058">
    <property type="entry name" value="AB_hydrolase_fold"/>
</dbReference>
<evidence type="ECO:0000259" key="3">
    <source>
        <dbReference type="Pfam" id="PF20434"/>
    </source>
</evidence>
<dbReference type="EMBL" id="JACHET010000001">
    <property type="protein sequence ID" value="MBB6182831.1"/>
    <property type="molecule type" value="Genomic_DNA"/>
</dbReference>
<dbReference type="InterPro" id="IPR050300">
    <property type="entry name" value="GDXG_lipolytic_enzyme"/>
</dbReference>
<dbReference type="PANTHER" id="PTHR48081">
    <property type="entry name" value="AB HYDROLASE SUPERFAMILY PROTEIN C4A8.06C"/>
    <property type="match status" value="1"/>
</dbReference>
<dbReference type="OrthoDB" id="9771666at2"/>
<reference evidence="4 5" key="1">
    <citation type="submission" date="2020-08" db="EMBL/GenBank/DDBJ databases">
        <title>Genomic Encyclopedia of Type Strains, Phase IV (KMG-IV): sequencing the most valuable type-strain genomes for metagenomic binning, comparative biology and taxonomic classification.</title>
        <authorList>
            <person name="Goeker M."/>
        </authorList>
    </citation>
    <scope>NUCLEOTIDE SEQUENCE [LARGE SCALE GENOMIC DNA]</scope>
    <source>
        <strain evidence="4 5">DSM 107085</strain>
    </source>
</reference>
<dbReference type="InterPro" id="IPR049492">
    <property type="entry name" value="BD-FAE-like_dom"/>
</dbReference>
<proteinExistence type="predicted"/>
<dbReference type="RefSeq" id="WP_152569311.1">
    <property type="nucleotide sequence ID" value="NZ_JACHET010000001.1"/>
</dbReference>
<protein>
    <submittedName>
        <fullName evidence="4">Acetyl esterase/lipase</fullName>
    </submittedName>
</protein>
<feature type="signal peptide" evidence="2">
    <location>
        <begin position="1"/>
        <end position="30"/>
    </location>
</feature>
<dbReference type="Pfam" id="PF20434">
    <property type="entry name" value="BD-FAE"/>
    <property type="match status" value="1"/>
</dbReference>
<evidence type="ECO:0000313" key="5">
    <source>
        <dbReference type="Proteomes" id="UP000560000"/>
    </source>
</evidence>
<dbReference type="PROSITE" id="PS51257">
    <property type="entry name" value="PROKAR_LIPOPROTEIN"/>
    <property type="match status" value="1"/>
</dbReference>
<organism evidence="4 5">
    <name type="scientific">Oleiagrimonas soli</name>
    <dbReference type="NCBI Taxonomy" id="1543381"/>
    <lineage>
        <taxon>Bacteria</taxon>
        <taxon>Pseudomonadati</taxon>
        <taxon>Pseudomonadota</taxon>
        <taxon>Gammaproteobacteria</taxon>
        <taxon>Lysobacterales</taxon>
        <taxon>Rhodanobacteraceae</taxon>
        <taxon>Oleiagrimonas</taxon>
    </lineage>
</organism>
<dbReference type="PANTHER" id="PTHR48081:SF33">
    <property type="entry name" value="KYNURENINE FORMAMIDASE"/>
    <property type="match status" value="1"/>
</dbReference>
<keyword evidence="1" id="KW-0378">Hydrolase</keyword>
<dbReference type="SUPFAM" id="SSF53474">
    <property type="entry name" value="alpha/beta-Hydrolases"/>
    <property type="match status" value="1"/>
</dbReference>